<dbReference type="Pfam" id="PF08268">
    <property type="entry name" value="FBA_3"/>
    <property type="match status" value="1"/>
</dbReference>
<organism evidence="2 3">
    <name type="scientific">Arabidopsis suecica</name>
    <name type="common">Swedish thale-cress</name>
    <name type="synonym">Cardaminopsis suecica</name>
    <dbReference type="NCBI Taxonomy" id="45249"/>
    <lineage>
        <taxon>Eukaryota</taxon>
        <taxon>Viridiplantae</taxon>
        <taxon>Streptophyta</taxon>
        <taxon>Embryophyta</taxon>
        <taxon>Tracheophyta</taxon>
        <taxon>Spermatophyta</taxon>
        <taxon>Magnoliopsida</taxon>
        <taxon>eudicotyledons</taxon>
        <taxon>Gunneridae</taxon>
        <taxon>Pentapetalae</taxon>
        <taxon>rosids</taxon>
        <taxon>malvids</taxon>
        <taxon>Brassicales</taxon>
        <taxon>Brassicaceae</taxon>
        <taxon>Camelineae</taxon>
        <taxon>Arabidopsis</taxon>
    </lineage>
</organism>
<reference evidence="2 3" key="1">
    <citation type="submission" date="2020-12" db="EMBL/GenBank/DDBJ databases">
        <title>Concerted genomic and epigenomic changes stabilize Arabidopsis allopolyploids.</title>
        <authorList>
            <person name="Chen Z."/>
        </authorList>
    </citation>
    <scope>NUCLEOTIDE SEQUENCE [LARGE SCALE GENOMIC DNA]</scope>
    <source>
        <strain evidence="2">As9502</strain>
        <tissue evidence="2">Leaf</tissue>
    </source>
</reference>
<keyword evidence="3" id="KW-1185">Reference proteome</keyword>
<evidence type="ECO:0000313" key="3">
    <source>
        <dbReference type="Proteomes" id="UP000694251"/>
    </source>
</evidence>
<protein>
    <submittedName>
        <fullName evidence="2">F-box associated domain type 3</fullName>
    </submittedName>
</protein>
<dbReference type="Proteomes" id="UP000694251">
    <property type="component" value="Chromosome 6"/>
</dbReference>
<dbReference type="PANTHER" id="PTHR31111">
    <property type="entry name" value="BNAA05G37150D PROTEIN-RELATED"/>
    <property type="match status" value="1"/>
</dbReference>
<sequence>MDPVILCFDVRYETLSFIRAPRDVVVFQSESILIEYKGKLASIVRELWSFSSFDLWILEDVEKHDWSKQTFELPFPLVSMTSPGTNKAGEIIFAPDSLPKDVQPFYIVVDNVERQDIRRVRLQGIADNQEFRRRYGLIDRCCVSISPQHVESIASI</sequence>
<dbReference type="EMBL" id="JAEFBJ010000006">
    <property type="protein sequence ID" value="KAG7598796.1"/>
    <property type="molecule type" value="Genomic_DNA"/>
</dbReference>
<comment type="caution">
    <text evidence="2">The sequence shown here is derived from an EMBL/GenBank/DDBJ whole genome shotgun (WGS) entry which is preliminary data.</text>
</comment>
<gene>
    <name evidence="2" type="ORF">ISN44_As06g030160</name>
</gene>
<evidence type="ECO:0000259" key="1">
    <source>
        <dbReference type="Pfam" id="PF08268"/>
    </source>
</evidence>
<feature type="domain" description="F-box associated beta-propeller type 3" evidence="1">
    <location>
        <begin position="4"/>
        <end position="138"/>
    </location>
</feature>
<dbReference type="NCBIfam" id="TIGR01640">
    <property type="entry name" value="F_box_assoc_1"/>
    <property type="match status" value="1"/>
</dbReference>
<name>A0A8T2CKD4_ARASU</name>
<proteinExistence type="predicted"/>
<dbReference type="AlphaFoldDB" id="A0A8T2CKD4"/>
<dbReference type="InterPro" id="IPR017451">
    <property type="entry name" value="F-box-assoc_interact_dom"/>
</dbReference>
<accession>A0A8T2CKD4</accession>
<dbReference type="InterPro" id="IPR013187">
    <property type="entry name" value="F-box-assoc_dom_typ3"/>
</dbReference>
<evidence type="ECO:0000313" key="2">
    <source>
        <dbReference type="EMBL" id="KAG7598796.1"/>
    </source>
</evidence>
<dbReference type="OrthoDB" id="1110588at2759"/>
<dbReference type="PANTHER" id="PTHR31111:SF100">
    <property type="entry name" value="F-BOX DOMAIN-CONTAINING PROTEIN"/>
    <property type="match status" value="1"/>
</dbReference>